<feature type="domain" description="RimM N-terminal" evidence="5">
    <location>
        <begin position="10"/>
        <end position="90"/>
    </location>
</feature>
<feature type="domain" description="PRC-barrel" evidence="6">
    <location>
        <begin position="98"/>
        <end position="164"/>
    </location>
</feature>
<dbReference type="SUPFAM" id="SSF50346">
    <property type="entry name" value="PRC-barrel domain"/>
    <property type="match status" value="1"/>
</dbReference>
<dbReference type="InterPro" id="IPR036976">
    <property type="entry name" value="RimM_N_sf"/>
</dbReference>
<evidence type="ECO:0000259" key="6">
    <source>
        <dbReference type="Pfam" id="PF05239"/>
    </source>
</evidence>
<dbReference type="PANTHER" id="PTHR33692">
    <property type="entry name" value="RIBOSOME MATURATION FACTOR RIMM"/>
    <property type="match status" value="1"/>
</dbReference>
<keyword evidence="3" id="KW-0698">rRNA processing</keyword>
<evidence type="ECO:0000313" key="7">
    <source>
        <dbReference type="EMBL" id="VAX05450.1"/>
    </source>
</evidence>
<gene>
    <name evidence="7" type="ORF">MNBD_GAMMA26-1559</name>
</gene>
<dbReference type="NCBIfam" id="TIGR02273">
    <property type="entry name" value="16S_RimM"/>
    <property type="match status" value="1"/>
</dbReference>
<dbReference type="PANTHER" id="PTHR33692:SF1">
    <property type="entry name" value="RIBOSOME MATURATION FACTOR RIMM"/>
    <property type="match status" value="1"/>
</dbReference>
<dbReference type="Gene3D" id="2.40.30.60">
    <property type="entry name" value="RimM"/>
    <property type="match status" value="1"/>
</dbReference>
<sequence length="169" mass="19204">MADDSGLVILGRVSGVYGVKGWVRVYSDTSPRTNILNYPTWYLRRADDWEQHELRSGRAQGKGLVAQLVGCDDRDQAAELIQADIAIRHEQLPKLKADEFYWSELEGLRVQTMDGMDLGVVDHLLETGANDVVVVKGERERLIPYLWQDVIRSVDLETGLMTVDWDPEF</sequence>
<dbReference type="GO" id="GO:0005840">
    <property type="term" value="C:ribosome"/>
    <property type="evidence" value="ECO:0007669"/>
    <property type="project" value="InterPro"/>
</dbReference>
<dbReference type="Pfam" id="PF05239">
    <property type="entry name" value="PRC"/>
    <property type="match status" value="1"/>
</dbReference>
<keyword evidence="1" id="KW-0963">Cytoplasm</keyword>
<evidence type="ECO:0000256" key="1">
    <source>
        <dbReference type="ARBA" id="ARBA00022490"/>
    </source>
</evidence>
<dbReference type="InterPro" id="IPR011033">
    <property type="entry name" value="PRC_barrel-like_sf"/>
</dbReference>
<evidence type="ECO:0000256" key="2">
    <source>
        <dbReference type="ARBA" id="ARBA00022517"/>
    </source>
</evidence>
<keyword evidence="2" id="KW-0690">Ribosome biogenesis</keyword>
<dbReference type="EMBL" id="UOFX01000006">
    <property type="protein sequence ID" value="VAX05450.1"/>
    <property type="molecule type" value="Genomic_DNA"/>
</dbReference>
<dbReference type="InterPro" id="IPR011961">
    <property type="entry name" value="RimM"/>
</dbReference>
<accession>A0A3B1B591</accession>
<evidence type="ECO:0000256" key="4">
    <source>
        <dbReference type="ARBA" id="ARBA00023186"/>
    </source>
</evidence>
<keyword evidence="4" id="KW-0143">Chaperone</keyword>
<dbReference type="SUPFAM" id="SSF50447">
    <property type="entry name" value="Translation proteins"/>
    <property type="match status" value="1"/>
</dbReference>
<evidence type="ECO:0000256" key="3">
    <source>
        <dbReference type="ARBA" id="ARBA00022552"/>
    </source>
</evidence>
<dbReference type="GO" id="GO:0043022">
    <property type="term" value="F:ribosome binding"/>
    <property type="evidence" value="ECO:0007669"/>
    <property type="project" value="InterPro"/>
</dbReference>
<dbReference type="InterPro" id="IPR002676">
    <property type="entry name" value="RimM_N"/>
</dbReference>
<dbReference type="InterPro" id="IPR009000">
    <property type="entry name" value="Transl_B-barrel_sf"/>
</dbReference>
<dbReference type="Pfam" id="PF01782">
    <property type="entry name" value="RimM"/>
    <property type="match status" value="1"/>
</dbReference>
<proteinExistence type="inferred from homology"/>
<dbReference type="Gene3D" id="2.30.30.240">
    <property type="entry name" value="PRC-barrel domain"/>
    <property type="match status" value="1"/>
</dbReference>
<organism evidence="7">
    <name type="scientific">hydrothermal vent metagenome</name>
    <dbReference type="NCBI Taxonomy" id="652676"/>
    <lineage>
        <taxon>unclassified sequences</taxon>
        <taxon>metagenomes</taxon>
        <taxon>ecological metagenomes</taxon>
    </lineage>
</organism>
<dbReference type="AlphaFoldDB" id="A0A3B1B591"/>
<name>A0A3B1B591_9ZZZZ</name>
<protein>
    <submittedName>
        <fullName evidence="7">16S rRNA processing protein RimM</fullName>
    </submittedName>
</protein>
<dbReference type="InterPro" id="IPR027275">
    <property type="entry name" value="PRC-brl_dom"/>
</dbReference>
<reference evidence="7" key="1">
    <citation type="submission" date="2018-06" db="EMBL/GenBank/DDBJ databases">
        <authorList>
            <person name="Zhirakovskaya E."/>
        </authorList>
    </citation>
    <scope>NUCLEOTIDE SEQUENCE</scope>
</reference>
<dbReference type="HAMAP" id="MF_00014">
    <property type="entry name" value="Ribosome_mat_RimM"/>
    <property type="match status" value="1"/>
</dbReference>
<evidence type="ECO:0000259" key="5">
    <source>
        <dbReference type="Pfam" id="PF01782"/>
    </source>
</evidence>
<dbReference type="GO" id="GO:0006364">
    <property type="term" value="P:rRNA processing"/>
    <property type="evidence" value="ECO:0007669"/>
    <property type="project" value="UniProtKB-KW"/>
</dbReference>